<keyword evidence="4" id="KW-0479">Metal-binding</keyword>
<dbReference type="FunFam" id="3.30.160.60:FF:000035">
    <property type="entry name" value="Zinc finger protein ZIC 1"/>
    <property type="match status" value="1"/>
</dbReference>
<accession>Q2V0F2</accession>
<evidence type="ECO:0000256" key="7">
    <source>
        <dbReference type="ARBA" id="ARBA00022833"/>
    </source>
</evidence>
<feature type="domain" description="C2H2-type" evidence="12">
    <location>
        <begin position="292"/>
        <end position="321"/>
    </location>
</feature>
<dbReference type="FunFam" id="3.30.160.60:FF:000031">
    <property type="entry name" value="GLI family zinc finger 3"/>
    <property type="match status" value="1"/>
</dbReference>
<dbReference type="Pfam" id="PF00096">
    <property type="entry name" value="zf-C2H2"/>
    <property type="match status" value="2"/>
</dbReference>
<dbReference type="InterPro" id="IPR036236">
    <property type="entry name" value="Znf_C2H2_sf"/>
</dbReference>
<reference evidence="13" key="1">
    <citation type="journal article" date="2006" name="Dev. Genes Evol.">
        <title>Expression of a muscle determinant gene, macho-1, in the anural ascidian Molgula tectiformis.</title>
        <authorList>
            <person name="Gyoja F."/>
        </authorList>
    </citation>
    <scope>NUCLEOTIDE SEQUENCE</scope>
</reference>
<feature type="compositionally biased region" description="Polar residues" evidence="11">
    <location>
        <begin position="397"/>
        <end position="409"/>
    </location>
</feature>
<dbReference type="GO" id="GO:0005634">
    <property type="term" value="C:nucleus"/>
    <property type="evidence" value="ECO:0007669"/>
    <property type="project" value="UniProtKB-SubCell"/>
</dbReference>
<feature type="domain" description="C2H2-type" evidence="12">
    <location>
        <begin position="352"/>
        <end position="381"/>
    </location>
</feature>
<evidence type="ECO:0000256" key="1">
    <source>
        <dbReference type="ARBA" id="ARBA00004123"/>
    </source>
</evidence>
<dbReference type="Pfam" id="PF18366">
    <property type="entry name" value="zf_ZIC"/>
    <property type="match status" value="1"/>
</dbReference>
<sequence length="606" mass="68829">MREESSNTLMNSNGNNNNKFDYDYAEQCDPRTLVYDNLGRTAEYIGNQNSDFGAYCAPFQVATQQYDGYRGGSESSVFQPQLSPAASVPTNVCEENTSLIPYAMHSGYRRYSNVHSENRYNSPDYYYGPYSNSAPFAPQAQYQTNDSSTFGFPQNPPNWSFNYRFQPSAKLNSTSQALEYYSYVNTAQHNAECRGEFVCKWTKNTLSVMTDHGPLPQAVELLQNGEYPQHICNRVFGNIMDLVSHVSICHIGGPEQVDHTCYWENCQREGKAFKAKYKLVNHLRVHTGEKPFSCPYPNCGKVFARSENLKIHKRIHTGERPFTCTYPGCDRKFANSSDRKKHSHVHTSDKPYNCKVVGCGKSYTHPSSLRKHMRLHETQGDLMAIHDSDSLLRSPADGNNNSLSSLTNPDDNHRHMYSIVYSDKMSSPELNNNYKNSKKRSSEMQSDTFNPPKRASLDNSTNSWDVPIHDIPKPVFSRVKTFQENNDSYPISRRELVGYSHNAEYVEKQNDWYIYQSQKLGGMPTPPNDINPLGSETKVFTLNNTNSMSDQNSMLVHSLDENNHTTPNHSGFMYSSQTHQHTLDTAISINDPSSSFSGHYDQPHVT</sequence>
<evidence type="ECO:0000256" key="2">
    <source>
        <dbReference type="ARBA" id="ARBA00010831"/>
    </source>
</evidence>
<dbReference type="InterPro" id="IPR043359">
    <property type="entry name" value="GLI-like"/>
</dbReference>
<dbReference type="GO" id="GO:0008270">
    <property type="term" value="F:zinc ion binding"/>
    <property type="evidence" value="ECO:0007669"/>
    <property type="project" value="UniProtKB-KW"/>
</dbReference>
<evidence type="ECO:0000256" key="6">
    <source>
        <dbReference type="ARBA" id="ARBA00022771"/>
    </source>
</evidence>
<evidence type="ECO:0000256" key="9">
    <source>
        <dbReference type="ARBA" id="ARBA00023242"/>
    </source>
</evidence>
<evidence type="ECO:0000256" key="8">
    <source>
        <dbReference type="ARBA" id="ARBA00023125"/>
    </source>
</evidence>
<dbReference type="AlphaFoldDB" id="Q2V0F2"/>
<dbReference type="Pfam" id="PF23561">
    <property type="entry name" value="zf-C2H2_15"/>
    <property type="match status" value="1"/>
</dbReference>
<protein>
    <submittedName>
        <fullName evidence="13">Zic related zinc finger protein Mt-macho1</fullName>
    </submittedName>
</protein>
<dbReference type="SUPFAM" id="SSF57667">
    <property type="entry name" value="beta-beta-alpha zinc fingers"/>
    <property type="match status" value="2"/>
</dbReference>
<keyword evidence="5" id="KW-0677">Repeat</keyword>
<dbReference type="InterPro" id="IPR056436">
    <property type="entry name" value="Znf-C2H2_ZIC1-5/GLI1-3-like"/>
</dbReference>
<comment type="similarity">
    <text evidence="2">Belongs to the GLI C2H2-type zinc-finger protein family.</text>
</comment>
<evidence type="ECO:0000256" key="3">
    <source>
        <dbReference type="ARBA" id="ARBA00022473"/>
    </source>
</evidence>
<keyword evidence="3" id="KW-0217">Developmental protein</keyword>
<comment type="subcellular location">
    <subcellularLocation>
        <location evidence="1">Nucleus</location>
    </subcellularLocation>
</comment>
<keyword evidence="8" id="KW-0238">DNA-binding</keyword>
<evidence type="ECO:0000256" key="5">
    <source>
        <dbReference type="ARBA" id="ARBA00022737"/>
    </source>
</evidence>
<name>Q2V0F2_MOLTE</name>
<keyword evidence="9" id="KW-0539">Nucleus</keyword>
<evidence type="ECO:0000256" key="4">
    <source>
        <dbReference type="ARBA" id="ARBA00022723"/>
    </source>
</evidence>
<dbReference type="GO" id="GO:0000978">
    <property type="term" value="F:RNA polymerase II cis-regulatory region sequence-specific DNA binding"/>
    <property type="evidence" value="ECO:0007669"/>
    <property type="project" value="TreeGrafter"/>
</dbReference>
<proteinExistence type="evidence at transcript level"/>
<dbReference type="FunFam" id="3.30.160.60:FF:000039">
    <property type="entry name" value="Zinc finger protein ZIC 1"/>
    <property type="match status" value="1"/>
</dbReference>
<dbReference type="SMART" id="SM00355">
    <property type="entry name" value="ZnF_C2H2"/>
    <property type="match status" value="5"/>
</dbReference>
<dbReference type="InterPro" id="IPR013087">
    <property type="entry name" value="Znf_C2H2_type"/>
</dbReference>
<dbReference type="FunFam" id="3.30.160.60:FF:000041">
    <property type="entry name" value="Zinc finger protein ZIC 1"/>
    <property type="match status" value="1"/>
</dbReference>
<dbReference type="PANTHER" id="PTHR45718">
    <property type="entry name" value="TRANSCRIPTIONAL ACTIVATOR CUBITUS INTERRUPTUS"/>
    <property type="match status" value="1"/>
</dbReference>
<feature type="domain" description="C2H2-type" evidence="12">
    <location>
        <begin position="322"/>
        <end position="351"/>
    </location>
</feature>
<gene>
    <name evidence="13" type="primary">macho1</name>
</gene>
<keyword evidence="7" id="KW-0862">Zinc</keyword>
<feature type="region of interest" description="Disordered" evidence="11">
    <location>
        <begin position="390"/>
        <end position="413"/>
    </location>
</feature>
<dbReference type="PANTHER" id="PTHR45718:SF4">
    <property type="entry name" value="TRANSCRIPTIONAL ACTIVATOR CUBITUS INTERRUPTUS"/>
    <property type="match status" value="1"/>
</dbReference>
<dbReference type="PROSITE" id="PS00028">
    <property type="entry name" value="ZINC_FINGER_C2H2_1"/>
    <property type="match status" value="3"/>
</dbReference>
<evidence type="ECO:0000313" key="13">
    <source>
        <dbReference type="EMBL" id="BAE54349.1"/>
    </source>
</evidence>
<dbReference type="PROSITE" id="PS50157">
    <property type="entry name" value="ZINC_FINGER_C2H2_2"/>
    <property type="match status" value="4"/>
</dbReference>
<evidence type="ECO:0000256" key="11">
    <source>
        <dbReference type="SAM" id="MobiDB-lite"/>
    </source>
</evidence>
<evidence type="ECO:0000256" key="10">
    <source>
        <dbReference type="PROSITE-ProRule" id="PRU00042"/>
    </source>
</evidence>
<organism evidence="13">
    <name type="scientific">Molgula tectiformis</name>
    <name type="common">Ascidian</name>
    <dbReference type="NCBI Taxonomy" id="30286"/>
    <lineage>
        <taxon>Eukaryota</taxon>
        <taxon>Metazoa</taxon>
        <taxon>Chordata</taxon>
        <taxon>Tunicata</taxon>
        <taxon>Ascidiacea</taxon>
        <taxon>Stolidobranchia</taxon>
        <taxon>Molgulidae</taxon>
        <taxon>Molgula</taxon>
    </lineage>
</organism>
<dbReference type="Gene3D" id="3.30.160.60">
    <property type="entry name" value="Classic Zinc Finger"/>
    <property type="match status" value="4"/>
</dbReference>
<dbReference type="EMBL" id="AB244515">
    <property type="protein sequence ID" value="BAE54349.1"/>
    <property type="molecule type" value="mRNA"/>
</dbReference>
<evidence type="ECO:0000259" key="12">
    <source>
        <dbReference type="PROSITE" id="PS50157"/>
    </source>
</evidence>
<keyword evidence="6 10" id="KW-0863">Zinc-finger</keyword>
<dbReference type="GO" id="GO:0000981">
    <property type="term" value="F:DNA-binding transcription factor activity, RNA polymerase II-specific"/>
    <property type="evidence" value="ECO:0007669"/>
    <property type="project" value="TreeGrafter"/>
</dbReference>
<dbReference type="InterPro" id="IPR041643">
    <property type="entry name" value="Znf_ZIC"/>
</dbReference>
<feature type="region of interest" description="Disordered" evidence="11">
    <location>
        <begin position="427"/>
        <end position="462"/>
    </location>
</feature>
<feature type="domain" description="C2H2-type" evidence="12">
    <location>
        <begin position="264"/>
        <end position="291"/>
    </location>
</feature>